<dbReference type="InterPro" id="IPR029787">
    <property type="entry name" value="Nucleotide_cyclase"/>
</dbReference>
<dbReference type="AlphaFoldDB" id="A0AAD0E0V3"/>
<sequence>MTFSHDGLRDSLTHLAAPPYFYENLRRDLATAERNKSRITLIRFQIFPTQDRNENGDVEENQVQRSHYEVAILAFSEILKSNIRAEDLCARLGRFEFTLILRAGLEVAAILSERVLQEWRNELFICKSSYVSAIVGESSLELLNRLDNQELQGLTLGH</sequence>
<name>A0AAD0E0V3_9ACTN</name>
<dbReference type="InterPro" id="IPR043128">
    <property type="entry name" value="Rev_trsase/Diguanyl_cyclase"/>
</dbReference>
<dbReference type="KEGG" id="plak:A1s21155_00965"/>
<organism evidence="1 2">
    <name type="scientific">Candidatus Planktophila dulcis</name>
    <dbReference type="NCBI Taxonomy" id="1884914"/>
    <lineage>
        <taxon>Bacteria</taxon>
        <taxon>Bacillati</taxon>
        <taxon>Actinomycetota</taxon>
        <taxon>Actinomycetes</taxon>
        <taxon>Candidatus Nanopelagicales</taxon>
        <taxon>Candidatus Nanopelagicaceae</taxon>
        <taxon>Candidatus Planktophila</taxon>
    </lineage>
</organism>
<protein>
    <submittedName>
        <fullName evidence="1">GGDEF domain-containing protein</fullName>
    </submittedName>
</protein>
<dbReference type="EMBL" id="CP016770">
    <property type="protein sequence ID" value="ASY11582.1"/>
    <property type="molecule type" value="Genomic_DNA"/>
</dbReference>
<gene>
    <name evidence="1" type="ORF">A1s21155_00965</name>
</gene>
<dbReference type="Gene3D" id="3.30.70.270">
    <property type="match status" value="1"/>
</dbReference>
<proteinExistence type="predicted"/>
<keyword evidence="2" id="KW-1185">Reference proteome</keyword>
<evidence type="ECO:0000313" key="2">
    <source>
        <dbReference type="Proteomes" id="UP000217216"/>
    </source>
</evidence>
<dbReference type="SUPFAM" id="SSF55073">
    <property type="entry name" value="Nucleotide cyclase"/>
    <property type="match status" value="1"/>
</dbReference>
<evidence type="ECO:0000313" key="1">
    <source>
        <dbReference type="EMBL" id="ASY11582.1"/>
    </source>
</evidence>
<reference evidence="1 2" key="1">
    <citation type="submission" date="2016-07" db="EMBL/GenBank/DDBJ databases">
        <title>High microdiversification within the ubiquitous acI lineage of Actinobacteria.</title>
        <authorList>
            <person name="Neuenschwander S.M."/>
            <person name="Salcher M."/>
            <person name="Ghai R."/>
            <person name="Pernthaler J."/>
        </authorList>
    </citation>
    <scope>NUCLEOTIDE SEQUENCE [LARGE SCALE GENOMIC DNA]</scope>
    <source>
        <strain evidence="1">MMS-21-155</strain>
    </source>
</reference>
<accession>A0AAD0E0V3</accession>
<dbReference type="Proteomes" id="UP000217216">
    <property type="component" value="Chromosome"/>
</dbReference>